<evidence type="ECO:0008006" key="2">
    <source>
        <dbReference type="Google" id="ProtNLM"/>
    </source>
</evidence>
<dbReference type="InterPro" id="IPR009061">
    <property type="entry name" value="DNA-bd_dom_put_sf"/>
</dbReference>
<reference evidence="1" key="1">
    <citation type="journal article" date="2021" name="Proc. Natl. Acad. Sci. U.S.A.">
        <title>A Catalog of Tens of Thousands of Viruses from Human Metagenomes Reveals Hidden Associations with Chronic Diseases.</title>
        <authorList>
            <person name="Tisza M.J."/>
            <person name="Buck C.B."/>
        </authorList>
    </citation>
    <scope>NUCLEOTIDE SEQUENCE</scope>
    <source>
        <strain evidence="1">CtByu2</strain>
    </source>
</reference>
<organism evidence="1">
    <name type="scientific">Myoviridae sp. ctByu2</name>
    <dbReference type="NCBI Taxonomy" id="2827668"/>
    <lineage>
        <taxon>Viruses</taxon>
        <taxon>Duplodnaviria</taxon>
        <taxon>Heunggongvirae</taxon>
        <taxon>Uroviricota</taxon>
        <taxon>Caudoviricetes</taxon>
    </lineage>
</organism>
<dbReference type="EMBL" id="BK032557">
    <property type="protein sequence ID" value="DAF47644.1"/>
    <property type="molecule type" value="Genomic_DNA"/>
</dbReference>
<protein>
    <recommendedName>
        <fullName evidence="2">HTH merR-type domain-containing protein</fullName>
    </recommendedName>
</protein>
<evidence type="ECO:0000313" key="1">
    <source>
        <dbReference type="EMBL" id="DAF47644.1"/>
    </source>
</evidence>
<accession>A0A8S5S9C4</accession>
<name>A0A8S5S9C4_9CAUD</name>
<dbReference type="SUPFAM" id="SSF46955">
    <property type="entry name" value="Putative DNA-binding domain"/>
    <property type="match status" value="1"/>
</dbReference>
<proteinExistence type="predicted"/>
<sequence length="109" mass="12430">MKKRNRPYGIKRNKKSRLQVNGVLVEAVTVAGLGEIIGRSRDTILRYERNGTFPPAPLICNGYRYYPVPFAYELAKLVKKMPLSKAPDAKTVVSINKLFKEEKDKYAKN</sequence>